<dbReference type="AlphaFoldDB" id="A0A431VQI4"/>
<sequence length="60" mass="6823">MSIGPAELLSLALLLLLPILVVLGVMARLRRPRSKDTAAQEQRIAHLEQRVQELERDHTR</sequence>
<gene>
    <name evidence="1" type="ORF">EJ104_10775</name>
</gene>
<dbReference type="EMBL" id="RXPE01000027">
    <property type="protein sequence ID" value="RTR25445.1"/>
    <property type="molecule type" value="Genomic_DNA"/>
</dbReference>
<evidence type="ECO:0008006" key="3">
    <source>
        <dbReference type="Google" id="ProtNLM"/>
    </source>
</evidence>
<name>A0A431VQI4_9DEIO</name>
<proteinExistence type="predicted"/>
<dbReference type="RefSeq" id="WP_126352773.1">
    <property type="nucleotide sequence ID" value="NZ_CP086380.1"/>
</dbReference>
<reference evidence="1 2" key="1">
    <citation type="submission" date="2018-12" db="EMBL/GenBank/DDBJ databases">
        <title>Deinococcus radiophilus ATCC 27603 genome sequencing and assembly.</title>
        <authorList>
            <person name="Maclea K.S."/>
            <person name="Maynard C.R."/>
        </authorList>
    </citation>
    <scope>NUCLEOTIDE SEQUENCE [LARGE SCALE GENOMIC DNA]</scope>
    <source>
        <strain evidence="1 2">ATCC 27603</strain>
    </source>
</reference>
<keyword evidence="2" id="KW-1185">Reference proteome</keyword>
<accession>A0A431VQI4</accession>
<protein>
    <recommendedName>
        <fullName evidence="3">Preprotein translocase subunit TatA</fullName>
    </recommendedName>
</protein>
<evidence type="ECO:0000313" key="2">
    <source>
        <dbReference type="Proteomes" id="UP000277766"/>
    </source>
</evidence>
<evidence type="ECO:0000313" key="1">
    <source>
        <dbReference type="EMBL" id="RTR25445.1"/>
    </source>
</evidence>
<comment type="caution">
    <text evidence="1">The sequence shown here is derived from an EMBL/GenBank/DDBJ whole genome shotgun (WGS) entry which is preliminary data.</text>
</comment>
<dbReference type="Proteomes" id="UP000277766">
    <property type="component" value="Unassembled WGS sequence"/>
</dbReference>
<organism evidence="1 2">
    <name type="scientific">Deinococcus radiophilus</name>
    <dbReference type="NCBI Taxonomy" id="32062"/>
    <lineage>
        <taxon>Bacteria</taxon>
        <taxon>Thermotogati</taxon>
        <taxon>Deinococcota</taxon>
        <taxon>Deinococci</taxon>
        <taxon>Deinococcales</taxon>
        <taxon>Deinococcaceae</taxon>
        <taxon>Deinococcus</taxon>
    </lineage>
</organism>